<evidence type="ECO:0000313" key="2">
    <source>
        <dbReference type="Proteomes" id="UP001303046"/>
    </source>
</evidence>
<proteinExistence type="predicted"/>
<name>A0ABR1D3R6_NECAM</name>
<dbReference type="EMBL" id="JAVFWL010000003">
    <property type="protein sequence ID" value="KAK6744420.1"/>
    <property type="molecule type" value="Genomic_DNA"/>
</dbReference>
<accession>A0ABR1D3R6</accession>
<dbReference type="Proteomes" id="UP001303046">
    <property type="component" value="Unassembled WGS sequence"/>
</dbReference>
<keyword evidence="2" id="KW-1185">Reference proteome</keyword>
<reference evidence="1 2" key="1">
    <citation type="submission" date="2023-08" db="EMBL/GenBank/DDBJ databases">
        <title>A Necator americanus chromosomal reference genome.</title>
        <authorList>
            <person name="Ilik V."/>
            <person name="Petrzelkova K.J."/>
            <person name="Pardy F."/>
            <person name="Fuh T."/>
            <person name="Niatou-Singa F.S."/>
            <person name="Gouil Q."/>
            <person name="Baker L."/>
            <person name="Ritchie M.E."/>
            <person name="Jex A.R."/>
            <person name="Gazzola D."/>
            <person name="Li H."/>
            <person name="Toshio Fujiwara R."/>
            <person name="Zhan B."/>
            <person name="Aroian R.V."/>
            <person name="Pafco B."/>
            <person name="Schwarz E.M."/>
        </authorList>
    </citation>
    <scope>NUCLEOTIDE SEQUENCE [LARGE SCALE GENOMIC DNA]</scope>
    <source>
        <strain evidence="1 2">Aroian</strain>
        <tissue evidence="1">Whole animal</tissue>
    </source>
</reference>
<gene>
    <name evidence="1" type="primary">Necator_chrIII.g12009</name>
    <name evidence="1" type="ORF">RB195_011243</name>
</gene>
<sequence>MESLATTIRFVTLNCLTLSSELKQTVLSRLLRYLFVPSAALQKTRGCAVAVRNDWNNLVEDFGSRSSRCAFARLRDHKGRQLCSENGVITERTSDNGDCLVELCEQTGLIIASTFERNPLRHQLTWQELFWDVAFDSDHRPVLHSIKIRFYKRNRGVPPQPKIDIAGLKGDECRTNFRQRVFIHAEDAAKETLLVQMPRKKFAPAETRCTTLYVSCKHWRFQPGREGSCVVNCNNIAITSGRRERRSLKSGKMKRCSPVLNTANGKAVDEATLPFWRGHFKALLNRQPPAAPERERVIEIWQRYSKPMQLAFLDFKAAFDSPHRGRFLQDGVPGKFVCLLDDMNQRTSAAVRIPARYTTPHEGPVDIALALLGCLLTDPDDAVIFAENTTKIQHGLKLVSKLAANYELRLCPD</sequence>
<organism evidence="1 2">
    <name type="scientific">Necator americanus</name>
    <name type="common">Human hookworm</name>
    <dbReference type="NCBI Taxonomy" id="51031"/>
    <lineage>
        <taxon>Eukaryota</taxon>
        <taxon>Metazoa</taxon>
        <taxon>Ecdysozoa</taxon>
        <taxon>Nematoda</taxon>
        <taxon>Chromadorea</taxon>
        <taxon>Rhabditida</taxon>
        <taxon>Rhabditina</taxon>
        <taxon>Rhabditomorpha</taxon>
        <taxon>Strongyloidea</taxon>
        <taxon>Ancylostomatidae</taxon>
        <taxon>Bunostominae</taxon>
        <taxon>Necator</taxon>
    </lineage>
</organism>
<protein>
    <recommendedName>
        <fullName evidence="3">Reverse transcriptase domain-containing protein</fullName>
    </recommendedName>
</protein>
<comment type="caution">
    <text evidence="1">The sequence shown here is derived from an EMBL/GenBank/DDBJ whole genome shotgun (WGS) entry which is preliminary data.</text>
</comment>
<evidence type="ECO:0000313" key="1">
    <source>
        <dbReference type="EMBL" id="KAK6744420.1"/>
    </source>
</evidence>
<evidence type="ECO:0008006" key="3">
    <source>
        <dbReference type="Google" id="ProtNLM"/>
    </source>
</evidence>